<feature type="region of interest" description="Disordered" evidence="1">
    <location>
        <begin position="29"/>
        <end position="78"/>
    </location>
</feature>
<protein>
    <submittedName>
        <fullName evidence="2">Uncharacterized protein</fullName>
    </submittedName>
</protein>
<reference evidence="2" key="1">
    <citation type="submission" date="2018-05" db="EMBL/GenBank/DDBJ databases">
        <authorList>
            <person name="Lanie J.A."/>
            <person name="Ng W.-L."/>
            <person name="Kazmierczak K.M."/>
            <person name="Andrzejewski T.M."/>
            <person name="Davidsen T.M."/>
            <person name="Wayne K.J."/>
            <person name="Tettelin H."/>
            <person name="Glass J.I."/>
            <person name="Rusch D."/>
            <person name="Podicherti R."/>
            <person name="Tsui H.-C.T."/>
            <person name="Winkler M.E."/>
        </authorList>
    </citation>
    <scope>NUCLEOTIDE SEQUENCE</scope>
</reference>
<dbReference type="EMBL" id="UINC01000526">
    <property type="protein sequence ID" value="SUZ56844.1"/>
    <property type="molecule type" value="Genomic_DNA"/>
</dbReference>
<sequence length="103" mass="11875">VGDTQFFTDLVRRNLTGNTQHRLARCNSSRHSRHRIKHTRARNSREHARSSRRLGITHGHESGPLLMTGMHGPNPVPASMKCVKQRIELDTRNTKHRIYTVCE</sequence>
<name>A0A381NRU7_9ZZZZ</name>
<evidence type="ECO:0000313" key="2">
    <source>
        <dbReference type="EMBL" id="SUZ56844.1"/>
    </source>
</evidence>
<accession>A0A381NRU7</accession>
<evidence type="ECO:0000256" key="1">
    <source>
        <dbReference type="SAM" id="MobiDB-lite"/>
    </source>
</evidence>
<gene>
    <name evidence="2" type="ORF">METZ01_LOCUS9698</name>
</gene>
<proteinExistence type="predicted"/>
<feature type="non-terminal residue" evidence="2">
    <location>
        <position position="1"/>
    </location>
</feature>
<feature type="compositionally biased region" description="Basic residues" evidence="1">
    <location>
        <begin position="29"/>
        <end position="42"/>
    </location>
</feature>
<dbReference type="AlphaFoldDB" id="A0A381NRU7"/>
<organism evidence="2">
    <name type="scientific">marine metagenome</name>
    <dbReference type="NCBI Taxonomy" id="408172"/>
    <lineage>
        <taxon>unclassified sequences</taxon>
        <taxon>metagenomes</taxon>
        <taxon>ecological metagenomes</taxon>
    </lineage>
</organism>